<dbReference type="PANTHER" id="PTHR47837:SF2">
    <property type="entry name" value="GTP PYROPHOSPHOKINASE YWAC"/>
    <property type="match status" value="1"/>
</dbReference>
<dbReference type="Gene3D" id="1.10.287.860">
    <property type="entry name" value="Nucleotidyltransferase"/>
    <property type="match status" value="1"/>
</dbReference>
<dbReference type="Proteomes" id="UP000823894">
    <property type="component" value="Unassembled WGS sequence"/>
</dbReference>
<feature type="domain" description="RelA/SpoT" evidence="2">
    <location>
        <begin position="69"/>
        <end position="192"/>
    </location>
</feature>
<dbReference type="GO" id="GO:0015969">
    <property type="term" value="P:guanosine tetraphosphate metabolic process"/>
    <property type="evidence" value="ECO:0007669"/>
    <property type="project" value="InterPro"/>
</dbReference>
<comment type="pathway">
    <text evidence="1">Purine metabolism; ppGpp biosynthesis; ppGpp from GTP: step 1/2.</text>
</comment>
<accession>A0A9D2NUU0</accession>
<dbReference type="Gene3D" id="3.30.460.10">
    <property type="entry name" value="Beta Polymerase, domain 2"/>
    <property type="match status" value="1"/>
</dbReference>
<gene>
    <name evidence="3" type="ORF">H9757_07390</name>
</gene>
<dbReference type="InterPro" id="IPR007685">
    <property type="entry name" value="RelA_SpoT"/>
</dbReference>
<evidence type="ECO:0000259" key="2">
    <source>
        <dbReference type="SMART" id="SM00954"/>
    </source>
</evidence>
<comment type="caution">
    <text evidence="3">The sequence shown here is derived from an EMBL/GenBank/DDBJ whole genome shotgun (WGS) entry which is preliminary data.</text>
</comment>
<dbReference type="Pfam" id="PF04607">
    <property type="entry name" value="RelA_SpoT"/>
    <property type="match status" value="1"/>
</dbReference>
<organism evidence="3 4">
    <name type="scientific">Candidatus Mediterraneibacter faecigallinarum</name>
    <dbReference type="NCBI Taxonomy" id="2838669"/>
    <lineage>
        <taxon>Bacteria</taxon>
        <taxon>Bacillati</taxon>
        <taxon>Bacillota</taxon>
        <taxon>Clostridia</taxon>
        <taxon>Lachnospirales</taxon>
        <taxon>Lachnospiraceae</taxon>
        <taxon>Mediterraneibacter</taxon>
    </lineage>
</organism>
<dbReference type="InterPro" id="IPR052366">
    <property type="entry name" value="GTP_Pyrophosphokinase"/>
</dbReference>
<reference evidence="3" key="2">
    <citation type="submission" date="2021-04" db="EMBL/GenBank/DDBJ databases">
        <authorList>
            <person name="Gilroy R."/>
        </authorList>
    </citation>
    <scope>NUCLEOTIDE SEQUENCE</scope>
    <source>
        <strain evidence="3">ChiGjej1B1-1692</strain>
    </source>
</reference>
<dbReference type="AlphaFoldDB" id="A0A9D2NUU0"/>
<dbReference type="PANTHER" id="PTHR47837">
    <property type="entry name" value="GTP PYROPHOSPHOKINASE YJBM"/>
    <property type="match status" value="1"/>
</dbReference>
<dbReference type="SUPFAM" id="SSF81301">
    <property type="entry name" value="Nucleotidyltransferase"/>
    <property type="match status" value="1"/>
</dbReference>
<protein>
    <submittedName>
        <fullName evidence="3">GTP pyrophosphokinase family protein</fullName>
    </submittedName>
</protein>
<dbReference type="EMBL" id="DWWK01000109">
    <property type="protein sequence ID" value="HJC38867.1"/>
    <property type="molecule type" value="Genomic_DNA"/>
</dbReference>
<dbReference type="InterPro" id="IPR043519">
    <property type="entry name" value="NT_sf"/>
</dbReference>
<sequence>MFLGKAGQPIPIEGISVKQAEQIMETAVEYKELRMMYACALKEIRTKFDVLNTEFNVRYQRNPINFITTRVKSTHSILEKMHRLKAHFTLRDVEEKLNDIAGVRVICSYVDDIYRIASALTEQDDIKLLQEKDYISNPKPNGYRSLHLIVSVPVFFADHKRDMRVEVQIRTIAMDFWASLEHQLKYKKEIPEQQEIIARLKKCADTIAETDMSMLEIRRQIEGAEGPDTDTFVLMERIKRLDEPIF</sequence>
<name>A0A9D2NUU0_9FIRM</name>
<dbReference type="CDD" id="cd05399">
    <property type="entry name" value="NT_Rel-Spo_like"/>
    <property type="match status" value="1"/>
</dbReference>
<dbReference type="SMART" id="SM00954">
    <property type="entry name" value="RelA_SpoT"/>
    <property type="match status" value="1"/>
</dbReference>
<proteinExistence type="predicted"/>
<evidence type="ECO:0000313" key="4">
    <source>
        <dbReference type="Proteomes" id="UP000823894"/>
    </source>
</evidence>
<evidence type="ECO:0000313" key="3">
    <source>
        <dbReference type="EMBL" id="HJC38867.1"/>
    </source>
</evidence>
<reference evidence="3" key="1">
    <citation type="journal article" date="2021" name="PeerJ">
        <title>Extensive microbial diversity within the chicken gut microbiome revealed by metagenomics and culture.</title>
        <authorList>
            <person name="Gilroy R."/>
            <person name="Ravi A."/>
            <person name="Getino M."/>
            <person name="Pursley I."/>
            <person name="Horton D.L."/>
            <person name="Alikhan N.F."/>
            <person name="Baker D."/>
            <person name="Gharbi K."/>
            <person name="Hall N."/>
            <person name="Watson M."/>
            <person name="Adriaenssens E.M."/>
            <person name="Foster-Nyarko E."/>
            <person name="Jarju S."/>
            <person name="Secka A."/>
            <person name="Antonio M."/>
            <person name="Oren A."/>
            <person name="Chaudhuri R.R."/>
            <person name="La Ragione R."/>
            <person name="Hildebrand F."/>
            <person name="Pallen M.J."/>
        </authorList>
    </citation>
    <scope>NUCLEOTIDE SEQUENCE</scope>
    <source>
        <strain evidence="3">ChiGjej1B1-1692</strain>
    </source>
</reference>
<evidence type="ECO:0000256" key="1">
    <source>
        <dbReference type="ARBA" id="ARBA00004976"/>
    </source>
</evidence>